<dbReference type="SUPFAM" id="SSF53671">
    <property type="entry name" value="Aspartate/ornithine carbamoyltransferase"/>
    <property type="match status" value="1"/>
</dbReference>
<feature type="binding site" evidence="6">
    <location>
        <position position="108"/>
    </location>
    <ligand>
        <name>carbamoyl phosphate</name>
        <dbReference type="ChEBI" id="CHEBI:58228"/>
    </ligand>
</feature>
<dbReference type="NCBIfam" id="TIGR00658">
    <property type="entry name" value="orni_carb_tr"/>
    <property type="match status" value="1"/>
</dbReference>
<evidence type="ECO:0000256" key="3">
    <source>
        <dbReference type="ARBA" id="ARBA00013007"/>
    </source>
</evidence>
<feature type="domain" description="Aspartate/ornithine carbamoyltransferase carbamoyl-P binding" evidence="8">
    <location>
        <begin position="8"/>
        <end position="148"/>
    </location>
</feature>
<evidence type="ECO:0000256" key="2">
    <source>
        <dbReference type="ARBA" id="ARBA00007805"/>
    </source>
</evidence>
<evidence type="ECO:0000256" key="1">
    <source>
        <dbReference type="ARBA" id="ARBA00003822"/>
    </source>
</evidence>
<evidence type="ECO:0000259" key="7">
    <source>
        <dbReference type="Pfam" id="PF00185"/>
    </source>
</evidence>
<name>A0ABQ2VZS5_9ACTN</name>
<dbReference type="RefSeq" id="WP_189544757.1">
    <property type="nucleotide sequence ID" value="NZ_BMTF01000011.1"/>
</dbReference>
<dbReference type="PANTHER" id="PTHR45753:SF2">
    <property type="entry name" value="ORNITHINE CARBAMOYLTRANSFERASE"/>
    <property type="match status" value="1"/>
</dbReference>
<comment type="catalytic activity">
    <reaction evidence="5 6">
        <text>carbamoyl phosphate + L-ornithine = L-citrulline + phosphate + H(+)</text>
        <dbReference type="Rhea" id="RHEA:19513"/>
        <dbReference type="ChEBI" id="CHEBI:15378"/>
        <dbReference type="ChEBI" id="CHEBI:43474"/>
        <dbReference type="ChEBI" id="CHEBI:46911"/>
        <dbReference type="ChEBI" id="CHEBI:57743"/>
        <dbReference type="ChEBI" id="CHEBI:58228"/>
        <dbReference type="EC" id="2.1.3.3"/>
    </reaction>
</comment>
<evidence type="ECO:0000256" key="6">
    <source>
        <dbReference type="HAMAP-Rule" id="MF_01109"/>
    </source>
</evidence>
<dbReference type="InterPro" id="IPR006130">
    <property type="entry name" value="Asp/Orn_carbamoylTrfase"/>
</dbReference>
<feature type="binding site" evidence="6">
    <location>
        <position position="168"/>
    </location>
    <ligand>
        <name>L-ornithine</name>
        <dbReference type="ChEBI" id="CHEBI:46911"/>
    </ligand>
</feature>
<dbReference type="HAMAP" id="MF_01109">
    <property type="entry name" value="OTCase"/>
    <property type="match status" value="1"/>
</dbReference>
<feature type="binding site" evidence="6">
    <location>
        <begin position="236"/>
        <end position="237"/>
    </location>
    <ligand>
        <name>L-ornithine</name>
        <dbReference type="ChEBI" id="CHEBI:46911"/>
    </ligand>
</feature>
<dbReference type="Pfam" id="PF02729">
    <property type="entry name" value="OTCace_N"/>
    <property type="match status" value="1"/>
</dbReference>
<dbReference type="InterPro" id="IPR006132">
    <property type="entry name" value="Asp/Orn_carbamoyltranf_P-bd"/>
</dbReference>
<feature type="binding site" evidence="6">
    <location>
        <position position="84"/>
    </location>
    <ligand>
        <name>carbamoyl phosphate</name>
        <dbReference type="ChEBI" id="CHEBI:58228"/>
    </ligand>
</feature>
<feature type="binding site" evidence="6">
    <location>
        <begin position="274"/>
        <end position="275"/>
    </location>
    <ligand>
        <name>carbamoyl phosphate</name>
        <dbReference type="ChEBI" id="CHEBI:58228"/>
    </ligand>
</feature>
<proteinExistence type="inferred from homology"/>
<feature type="binding site" evidence="6">
    <location>
        <position position="232"/>
    </location>
    <ligand>
        <name>L-ornithine</name>
        <dbReference type="ChEBI" id="CHEBI:46911"/>
    </ligand>
</feature>
<protein>
    <recommendedName>
        <fullName evidence="3 6">Ornithine carbamoyltransferase</fullName>
        <shortName evidence="6">OTCase</shortName>
        <ecNumber evidence="3 6">2.1.3.3</ecNumber>
    </recommendedName>
</protein>
<dbReference type="EMBL" id="BMTF01000011">
    <property type="protein sequence ID" value="GGV87027.1"/>
    <property type="molecule type" value="Genomic_DNA"/>
</dbReference>
<evidence type="ECO:0000256" key="5">
    <source>
        <dbReference type="ARBA" id="ARBA00048772"/>
    </source>
</evidence>
<feature type="domain" description="Aspartate/ornithine carbamoyltransferase Asp/Orn-binding" evidence="7">
    <location>
        <begin position="157"/>
        <end position="329"/>
    </location>
</feature>
<dbReference type="EC" id="2.1.3.3" evidence="3 6"/>
<evidence type="ECO:0000259" key="8">
    <source>
        <dbReference type="Pfam" id="PF02729"/>
    </source>
</evidence>
<dbReference type="PRINTS" id="PR00102">
    <property type="entry name" value="OTCASE"/>
</dbReference>
<dbReference type="NCBIfam" id="NF001986">
    <property type="entry name" value="PRK00779.1"/>
    <property type="match status" value="1"/>
</dbReference>
<comment type="function">
    <text evidence="1">Reversibly catalyzes the transfer of the carbamoyl group from carbamoyl phosphate (CP) to the N(epsilon) atom of ornithine (ORN) to produce L-citrulline.</text>
</comment>
<dbReference type="PROSITE" id="PS00097">
    <property type="entry name" value="CARBAMOYLTRANSFERASE"/>
    <property type="match status" value="1"/>
</dbReference>
<accession>A0ABQ2VZS5</accession>
<reference evidence="10" key="1">
    <citation type="journal article" date="2019" name="Int. J. Syst. Evol. Microbiol.">
        <title>The Global Catalogue of Microorganisms (GCM) 10K type strain sequencing project: providing services to taxonomists for standard genome sequencing and annotation.</title>
        <authorList>
            <consortium name="The Broad Institute Genomics Platform"/>
            <consortium name="The Broad Institute Genome Sequencing Center for Infectious Disease"/>
            <person name="Wu L."/>
            <person name="Ma J."/>
        </authorList>
    </citation>
    <scope>NUCLEOTIDE SEQUENCE [LARGE SCALE GENOMIC DNA]</scope>
    <source>
        <strain evidence="10">JCM 4376</strain>
    </source>
</reference>
<keyword evidence="6" id="KW-0963">Cytoplasm</keyword>
<feature type="binding site" evidence="6">
    <location>
        <begin position="57"/>
        <end position="60"/>
    </location>
    <ligand>
        <name>carbamoyl phosphate</name>
        <dbReference type="ChEBI" id="CHEBI:58228"/>
    </ligand>
</feature>
<comment type="similarity">
    <text evidence="2 6">Belongs to the aspartate/ornithine carbamoyltransferase superfamily. OTCase family.</text>
</comment>
<comment type="subcellular location">
    <subcellularLocation>
        <location evidence="6">Cytoplasm</location>
    </subcellularLocation>
</comment>
<dbReference type="Proteomes" id="UP000660675">
    <property type="component" value="Unassembled WGS sequence"/>
</dbReference>
<feature type="binding site" evidence="6">
    <location>
        <position position="319"/>
    </location>
    <ligand>
        <name>carbamoyl phosphate</name>
        <dbReference type="ChEBI" id="CHEBI:58228"/>
    </ligand>
</feature>
<dbReference type="InterPro" id="IPR024904">
    <property type="entry name" value="OTCase_ArgI"/>
</dbReference>
<dbReference type="InterPro" id="IPR002292">
    <property type="entry name" value="Orn/put_carbamltrans"/>
</dbReference>
<dbReference type="Pfam" id="PF00185">
    <property type="entry name" value="OTCace"/>
    <property type="match status" value="1"/>
</dbReference>
<comment type="caution">
    <text evidence="9">The sequence shown here is derived from an EMBL/GenBank/DDBJ whole genome shotgun (WGS) entry which is preliminary data.</text>
</comment>
<evidence type="ECO:0000313" key="10">
    <source>
        <dbReference type="Proteomes" id="UP000660675"/>
    </source>
</evidence>
<dbReference type="PANTHER" id="PTHR45753">
    <property type="entry name" value="ORNITHINE CARBAMOYLTRANSFERASE, MITOCHONDRIAL"/>
    <property type="match status" value="1"/>
</dbReference>
<feature type="binding site" evidence="6">
    <location>
        <begin position="135"/>
        <end position="138"/>
    </location>
    <ligand>
        <name>carbamoyl phosphate</name>
        <dbReference type="ChEBI" id="CHEBI:58228"/>
    </ligand>
</feature>
<keyword evidence="4 6" id="KW-0808">Transferase</keyword>
<dbReference type="Gene3D" id="3.40.50.1370">
    <property type="entry name" value="Aspartate/ornithine carbamoyltransferase"/>
    <property type="match status" value="2"/>
</dbReference>
<keyword evidence="10" id="KW-1185">Reference proteome</keyword>
<dbReference type="InterPro" id="IPR006131">
    <property type="entry name" value="Asp_carbamoyltransf_Asp/Orn-bd"/>
</dbReference>
<sequence length="338" mass="36421">MAIDLAGRHFLKELDFTAEEFRGLIELAAELKAAKKSGTETQRLRGKNIALIFEKTSTRTRCAFEVAAADQGASTTCLDPSGSQIGHKESVKDTARVLGRMFDGIEYRGDSQAAVEELAAHGGVPVFNGLTDDWHPTQMLADVLTMTEHSDKPLERIAFAYLGDARFNMGNSYLITGALLGMDVRIVAPKAYWPAEEIVAEARRLAGASGAAVALTEDIAEGVKGADFVVTDVWVSMGEPKEIWAERIEALAPYAVTMDVLRATGNADVKFLHCLPAFHDLGTAVGREIEAAYGLAELEVTDEVFESAHSIVFDEAENRMHTIKAVLVATLAPPAAQG</sequence>
<organism evidence="9 10">
    <name type="scientific">Streptomyces gelaticus</name>
    <dbReference type="NCBI Taxonomy" id="285446"/>
    <lineage>
        <taxon>Bacteria</taxon>
        <taxon>Bacillati</taxon>
        <taxon>Actinomycetota</taxon>
        <taxon>Actinomycetes</taxon>
        <taxon>Kitasatosporales</taxon>
        <taxon>Streptomycetaceae</taxon>
        <taxon>Streptomyces</taxon>
    </lineage>
</organism>
<evidence type="ECO:0000256" key="4">
    <source>
        <dbReference type="ARBA" id="ARBA00022679"/>
    </source>
</evidence>
<dbReference type="PRINTS" id="PR00100">
    <property type="entry name" value="AOTCASE"/>
</dbReference>
<evidence type="ECO:0000313" key="9">
    <source>
        <dbReference type="EMBL" id="GGV87027.1"/>
    </source>
</evidence>
<gene>
    <name evidence="9" type="primary">argF</name>
    <name evidence="9" type="ORF">GCM10015535_35970</name>
</gene>
<dbReference type="InterPro" id="IPR036901">
    <property type="entry name" value="Asp/Orn_carbamoylTrfase_sf"/>
</dbReference>